<evidence type="ECO:0000313" key="2">
    <source>
        <dbReference type="Proteomes" id="UP000076798"/>
    </source>
</evidence>
<reference evidence="1 2" key="1">
    <citation type="journal article" date="2016" name="Mol. Biol. Evol.">
        <title>Comparative Genomics of Early-Diverging Mushroom-Forming Fungi Provides Insights into the Origins of Lignocellulose Decay Capabilities.</title>
        <authorList>
            <person name="Nagy L.G."/>
            <person name="Riley R."/>
            <person name="Tritt A."/>
            <person name="Adam C."/>
            <person name="Daum C."/>
            <person name="Floudas D."/>
            <person name="Sun H."/>
            <person name="Yadav J.S."/>
            <person name="Pangilinan J."/>
            <person name="Larsson K.H."/>
            <person name="Matsuura K."/>
            <person name="Barry K."/>
            <person name="Labutti K."/>
            <person name="Kuo R."/>
            <person name="Ohm R.A."/>
            <person name="Bhattacharya S.S."/>
            <person name="Shirouzu T."/>
            <person name="Yoshinaga Y."/>
            <person name="Martin F.M."/>
            <person name="Grigoriev I.V."/>
            <person name="Hibbett D.S."/>
        </authorList>
    </citation>
    <scope>NUCLEOTIDE SEQUENCE [LARGE SCALE GENOMIC DNA]</scope>
    <source>
        <strain evidence="1 2">HHB10207 ss-3</strain>
    </source>
</reference>
<organism evidence="1 2">
    <name type="scientific">Sistotremastrum suecicum HHB10207 ss-3</name>
    <dbReference type="NCBI Taxonomy" id="1314776"/>
    <lineage>
        <taxon>Eukaryota</taxon>
        <taxon>Fungi</taxon>
        <taxon>Dikarya</taxon>
        <taxon>Basidiomycota</taxon>
        <taxon>Agaricomycotina</taxon>
        <taxon>Agaricomycetes</taxon>
        <taxon>Sistotremastrales</taxon>
        <taxon>Sistotremastraceae</taxon>
        <taxon>Sistotremastrum</taxon>
    </lineage>
</organism>
<evidence type="ECO:0008006" key="3">
    <source>
        <dbReference type="Google" id="ProtNLM"/>
    </source>
</evidence>
<dbReference type="InterPro" id="IPR036047">
    <property type="entry name" value="F-box-like_dom_sf"/>
</dbReference>
<proteinExistence type="predicted"/>
<dbReference type="AlphaFoldDB" id="A0A165XUC5"/>
<dbReference type="EMBL" id="KV428318">
    <property type="protein sequence ID" value="KZT32559.1"/>
    <property type="molecule type" value="Genomic_DNA"/>
</dbReference>
<dbReference type="SUPFAM" id="SSF81383">
    <property type="entry name" value="F-box domain"/>
    <property type="match status" value="1"/>
</dbReference>
<evidence type="ECO:0000313" key="1">
    <source>
        <dbReference type="EMBL" id="KZT32559.1"/>
    </source>
</evidence>
<accession>A0A165XUC5</accession>
<gene>
    <name evidence="1" type="ORF">SISSUDRAFT_528230</name>
</gene>
<sequence length="287" mass="32352">MAVFGDLPAELRLEILMHSTLEVVVNLSQTSSAFRALVLSDPRILRAAWYTHPFDLPPGTTPEKPPTNFLPLATQAVRVRERLMQPDITEPLLPFQIKTHSLPSLLPDEGRHHNPRYPFIFGSIIVYAPAESDGTIIILDLQDENRRLEIATWTVYGLHCQIINNNSTLRIASVAFEGWYEILSIDDYDIAGAEIRQIKHLWDAAVNRTMSFCLLTEDDFVLVKGETSLIISKVSNASGYHLKFQETTSCLHSPGQGLTYPSIRERTGCPHTLLYCSHPSRYARTLL</sequence>
<dbReference type="Proteomes" id="UP000076798">
    <property type="component" value="Unassembled WGS sequence"/>
</dbReference>
<name>A0A165XUC5_9AGAM</name>
<keyword evidence="2" id="KW-1185">Reference proteome</keyword>
<protein>
    <recommendedName>
        <fullName evidence="3">F-box domain-containing protein</fullName>
    </recommendedName>
</protein>